<reference evidence="1 2" key="1">
    <citation type="journal article" date="2013" name="Genome Biol. Evol.">
        <title>Genomes of Stigonematalean cyanobacteria (subsection V) and the evolution of oxygenic photosynthesis from prokaryotes to plastids.</title>
        <authorList>
            <person name="Dagan T."/>
            <person name="Roettger M."/>
            <person name="Stucken K."/>
            <person name="Landan G."/>
            <person name="Koch R."/>
            <person name="Major P."/>
            <person name="Gould S.B."/>
            <person name="Goremykin V.V."/>
            <person name="Rippka R."/>
            <person name="Tandeau de Marsac N."/>
            <person name="Gugger M."/>
            <person name="Lockhart P.J."/>
            <person name="Allen J.F."/>
            <person name="Brune I."/>
            <person name="Maus I."/>
            <person name="Puhler A."/>
            <person name="Martin W.F."/>
        </authorList>
    </citation>
    <scope>NUCLEOTIDE SEQUENCE [LARGE SCALE GENOMIC DNA]</scope>
    <source>
        <strain evidence="1 2">PCC 7110</strain>
    </source>
</reference>
<dbReference type="RefSeq" id="WP_017750075.1">
    <property type="nucleotide sequence ID" value="NZ_KQ976354.1"/>
</dbReference>
<comment type="caution">
    <text evidence="1">The sequence shown here is derived from an EMBL/GenBank/DDBJ whole genome shotgun (WGS) entry which is preliminary data.</text>
</comment>
<dbReference type="STRING" id="128403.WA1_06160"/>
<protein>
    <submittedName>
        <fullName evidence="1">Uncharacterized protein</fullName>
    </submittedName>
</protein>
<dbReference type="Proteomes" id="UP000076925">
    <property type="component" value="Unassembled WGS sequence"/>
</dbReference>
<organism evidence="1 2">
    <name type="scientific">Scytonema hofmannii PCC 7110</name>
    <dbReference type="NCBI Taxonomy" id="128403"/>
    <lineage>
        <taxon>Bacteria</taxon>
        <taxon>Bacillati</taxon>
        <taxon>Cyanobacteriota</taxon>
        <taxon>Cyanophyceae</taxon>
        <taxon>Nostocales</taxon>
        <taxon>Scytonemataceae</taxon>
        <taxon>Scytonema</taxon>
    </lineage>
</organism>
<keyword evidence="2" id="KW-1185">Reference proteome</keyword>
<gene>
    <name evidence="1" type="ORF">WA1_06160</name>
</gene>
<evidence type="ECO:0000313" key="2">
    <source>
        <dbReference type="Proteomes" id="UP000076925"/>
    </source>
</evidence>
<sequence>MNNEQITIKESAAEITKSLLPDLEKLSKCASEPVAAVFIDSLLRRMRFLHDNYMDTPYTEVVMALHDALAHSNRWIDHTNEQYQGAYDLLISLVNKETITETEVESSIIQLENLGFDTLPFGVHLDNDSPENEEG</sequence>
<proteinExistence type="predicted"/>
<dbReference type="AlphaFoldDB" id="A0A139WSJ5"/>
<dbReference type="OrthoDB" id="512110at2"/>
<accession>A0A139WSJ5</accession>
<evidence type="ECO:0000313" key="1">
    <source>
        <dbReference type="EMBL" id="KYC35406.1"/>
    </source>
</evidence>
<dbReference type="EMBL" id="ANNX02000051">
    <property type="protein sequence ID" value="KYC35406.1"/>
    <property type="molecule type" value="Genomic_DNA"/>
</dbReference>
<name>A0A139WSJ5_9CYAN</name>